<dbReference type="InterPro" id="IPR036735">
    <property type="entry name" value="NGN_dom_sf"/>
</dbReference>
<evidence type="ECO:0000259" key="2">
    <source>
        <dbReference type="Pfam" id="PF02357"/>
    </source>
</evidence>
<dbReference type="Proteomes" id="UP001560573">
    <property type="component" value="Unassembled WGS sequence"/>
</dbReference>
<dbReference type="SUPFAM" id="SSF82679">
    <property type="entry name" value="N-utilization substance G protein NusG, N-terminal domain"/>
    <property type="match status" value="1"/>
</dbReference>
<evidence type="ECO:0000313" key="4">
    <source>
        <dbReference type="Proteomes" id="UP001560573"/>
    </source>
</evidence>
<accession>A0ABV3ZJ67</accession>
<name>A0ABV3ZJ67_9BACT</name>
<gene>
    <name evidence="3" type="ORF">QTN47_20635</name>
</gene>
<dbReference type="Pfam" id="PF02357">
    <property type="entry name" value="NusG"/>
    <property type="match status" value="1"/>
</dbReference>
<dbReference type="RefSeq" id="WP_369331333.1">
    <property type="nucleotide sequence ID" value="NZ_JAULBC010000007.1"/>
</dbReference>
<reference evidence="3 4" key="1">
    <citation type="submission" date="2023-07" db="EMBL/GenBank/DDBJ databases">
        <authorList>
            <person name="Lian W.-H."/>
        </authorList>
    </citation>
    <scope>NUCLEOTIDE SEQUENCE [LARGE SCALE GENOMIC DNA]</scope>
    <source>
        <strain evidence="3 4">SYSU DXS3180</strain>
    </source>
</reference>
<evidence type="ECO:0000256" key="1">
    <source>
        <dbReference type="ARBA" id="ARBA00023163"/>
    </source>
</evidence>
<sequence length="180" mass="20516">MEQKWYAVYTKPGNEKKVCSVLSKKNIEHYYPVNKVGGHNNSLRNTTCEPLFPCFVFVKTTEQQHIFLQQITGVINMVYWKNAPAVFPDEEINCLADFISNHQNISTKQIAVNQTNSIKPKRVIYPVHTEQTEQPVKLIVEVTLPSIGYSLSAELRNSEVETTGVSNVFPFETFSNKYAV</sequence>
<protein>
    <submittedName>
        <fullName evidence="3">Transcription termination/antitermination NusG family protein</fullName>
    </submittedName>
</protein>
<feature type="domain" description="NusG-like N-terminal" evidence="2">
    <location>
        <begin position="3"/>
        <end position="93"/>
    </location>
</feature>
<keyword evidence="1" id="KW-0804">Transcription</keyword>
<dbReference type="InterPro" id="IPR006645">
    <property type="entry name" value="NGN-like_dom"/>
</dbReference>
<dbReference type="EMBL" id="JAULBC010000007">
    <property type="protein sequence ID" value="MEX6689927.1"/>
    <property type="molecule type" value="Genomic_DNA"/>
</dbReference>
<dbReference type="CDD" id="cd09895">
    <property type="entry name" value="NGN_SP_UpxY"/>
    <property type="match status" value="1"/>
</dbReference>
<proteinExistence type="predicted"/>
<evidence type="ECO:0000313" key="3">
    <source>
        <dbReference type="EMBL" id="MEX6689927.1"/>
    </source>
</evidence>
<organism evidence="3 4">
    <name type="scientific">Danxiaibacter flavus</name>
    <dbReference type="NCBI Taxonomy" id="3049108"/>
    <lineage>
        <taxon>Bacteria</taxon>
        <taxon>Pseudomonadati</taxon>
        <taxon>Bacteroidota</taxon>
        <taxon>Chitinophagia</taxon>
        <taxon>Chitinophagales</taxon>
        <taxon>Chitinophagaceae</taxon>
        <taxon>Danxiaibacter</taxon>
    </lineage>
</organism>
<dbReference type="Gene3D" id="3.30.70.940">
    <property type="entry name" value="NusG, N-terminal domain"/>
    <property type="match status" value="1"/>
</dbReference>
<keyword evidence="4" id="KW-1185">Reference proteome</keyword>
<comment type="caution">
    <text evidence="3">The sequence shown here is derived from an EMBL/GenBank/DDBJ whole genome shotgun (WGS) entry which is preliminary data.</text>
</comment>